<evidence type="ECO:0000256" key="12">
    <source>
        <dbReference type="HAMAP-Rule" id="MF_00741"/>
    </source>
</evidence>
<dbReference type="InterPro" id="IPR010918">
    <property type="entry name" value="PurM-like_C_dom"/>
</dbReference>
<proteinExistence type="inferred from homology"/>
<dbReference type="InterPro" id="IPR016188">
    <property type="entry name" value="PurM-like_N"/>
</dbReference>
<evidence type="ECO:0000256" key="10">
    <source>
        <dbReference type="ARBA" id="ARBA00033093"/>
    </source>
</evidence>
<dbReference type="PANTHER" id="PTHR10520:SF12">
    <property type="entry name" value="TRIFUNCTIONAL PURINE BIOSYNTHETIC PROTEIN ADENOSINE-3"/>
    <property type="match status" value="1"/>
</dbReference>
<dbReference type="InterPro" id="IPR004733">
    <property type="entry name" value="PurM_cligase"/>
</dbReference>
<comment type="catalytic activity">
    <reaction evidence="11 12">
        <text>2-formamido-N(1)-(5-O-phospho-beta-D-ribosyl)acetamidine + ATP = 5-amino-1-(5-phospho-beta-D-ribosyl)imidazole + ADP + phosphate + H(+)</text>
        <dbReference type="Rhea" id="RHEA:23032"/>
        <dbReference type="ChEBI" id="CHEBI:15378"/>
        <dbReference type="ChEBI" id="CHEBI:30616"/>
        <dbReference type="ChEBI" id="CHEBI:43474"/>
        <dbReference type="ChEBI" id="CHEBI:137981"/>
        <dbReference type="ChEBI" id="CHEBI:147287"/>
        <dbReference type="ChEBI" id="CHEBI:456216"/>
        <dbReference type="EC" id="6.3.3.1"/>
    </reaction>
</comment>
<evidence type="ECO:0000256" key="2">
    <source>
        <dbReference type="ARBA" id="ARBA00010280"/>
    </source>
</evidence>
<dbReference type="Pfam" id="PF00586">
    <property type="entry name" value="AIRS"/>
    <property type="match status" value="1"/>
</dbReference>
<evidence type="ECO:0000259" key="13">
    <source>
        <dbReference type="Pfam" id="PF00586"/>
    </source>
</evidence>
<evidence type="ECO:0000256" key="4">
    <source>
        <dbReference type="ARBA" id="ARBA00020367"/>
    </source>
</evidence>
<evidence type="ECO:0000256" key="1">
    <source>
        <dbReference type="ARBA" id="ARBA00004686"/>
    </source>
</evidence>
<dbReference type="InterPro" id="IPR036676">
    <property type="entry name" value="PurM-like_C_sf"/>
</dbReference>
<dbReference type="PANTHER" id="PTHR10520">
    <property type="entry name" value="TRIFUNCTIONAL PURINE BIOSYNTHETIC PROTEIN ADENOSINE-3-RELATED"/>
    <property type="match status" value="1"/>
</dbReference>
<reference evidence="15 16" key="1">
    <citation type="submission" date="2021-08" db="EMBL/GenBank/DDBJ databases">
        <title>Caldovatus sediminis gen. nov., sp. nov., a moderately thermophilic bacterium isolated from a hot spring.</title>
        <authorList>
            <person name="Hu C.-J."/>
            <person name="Li W.-J."/>
            <person name="Xian W.-D."/>
        </authorList>
    </citation>
    <scope>NUCLEOTIDE SEQUENCE [LARGE SCALE GENOMIC DNA]</scope>
    <source>
        <strain evidence="15 16">SYSU G05006</strain>
    </source>
</reference>
<comment type="similarity">
    <text evidence="2 12">Belongs to the AIR synthase family.</text>
</comment>
<comment type="caution">
    <text evidence="15">The sequence shown here is derived from an EMBL/GenBank/DDBJ whole genome shotgun (WGS) entry which is preliminary data.</text>
</comment>
<keyword evidence="5 12" id="KW-0436">Ligase</keyword>
<feature type="domain" description="PurM-like C-terminal" evidence="14">
    <location>
        <begin position="175"/>
        <end position="338"/>
    </location>
</feature>
<dbReference type="GO" id="GO:0004641">
    <property type="term" value="F:phosphoribosylformylglycinamidine cyclo-ligase activity"/>
    <property type="evidence" value="ECO:0007669"/>
    <property type="project" value="UniProtKB-EC"/>
</dbReference>
<keyword evidence="6 12" id="KW-0547">Nucleotide-binding</keyword>
<name>A0ABS7F218_9PROT</name>
<dbReference type="Gene3D" id="3.90.650.10">
    <property type="entry name" value="PurM-like C-terminal domain"/>
    <property type="match status" value="1"/>
</dbReference>
<dbReference type="Gene3D" id="3.30.1330.10">
    <property type="entry name" value="PurM-like, N-terminal domain"/>
    <property type="match status" value="1"/>
</dbReference>
<evidence type="ECO:0000313" key="16">
    <source>
        <dbReference type="Proteomes" id="UP001519924"/>
    </source>
</evidence>
<evidence type="ECO:0000313" key="15">
    <source>
        <dbReference type="EMBL" id="MBW8269667.1"/>
    </source>
</evidence>
<dbReference type="RefSeq" id="WP_220117421.1">
    <property type="nucleotide sequence ID" value="NZ_JAHZUY010000019.1"/>
</dbReference>
<evidence type="ECO:0000256" key="6">
    <source>
        <dbReference type="ARBA" id="ARBA00022741"/>
    </source>
</evidence>
<evidence type="ECO:0000256" key="9">
    <source>
        <dbReference type="ARBA" id="ARBA00032931"/>
    </source>
</evidence>
<dbReference type="CDD" id="cd02196">
    <property type="entry name" value="PurM"/>
    <property type="match status" value="1"/>
</dbReference>
<gene>
    <name evidence="12 15" type="primary">purM</name>
    <name evidence="15" type="ORF">K1J50_09230</name>
</gene>
<dbReference type="SUPFAM" id="SSF56042">
    <property type="entry name" value="PurM C-terminal domain-like"/>
    <property type="match status" value="1"/>
</dbReference>
<dbReference type="Pfam" id="PF02769">
    <property type="entry name" value="AIRS_C"/>
    <property type="match status" value="1"/>
</dbReference>
<dbReference type="Proteomes" id="UP001519924">
    <property type="component" value="Unassembled WGS sequence"/>
</dbReference>
<evidence type="ECO:0000256" key="5">
    <source>
        <dbReference type="ARBA" id="ARBA00022598"/>
    </source>
</evidence>
<dbReference type="EMBL" id="JAHZUY010000019">
    <property type="protein sequence ID" value="MBW8269667.1"/>
    <property type="molecule type" value="Genomic_DNA"/>
</dbReference>
<dbReference type="EC" id="6.3.3.1" evidence="3 12"/>
<keyword evidence="12" id="KW-0658">Purine biosynthesis</keyword>
<evidence type="ECO:0000256" key="3">
    <source>
        <dbReference type="ARBA" id="ARBA00013047"/>
    </source>
</evidence>
<keyword evidence="7 12" id="KW-0067">ATP-binding</keyword>
<keyword evidence="16" id="KW-1185">Reference proteome</keyword>
<keyword evidence="12" id="KW-0963">Cytoplasm</keyword>
<sequence>MTSLTYRDAGVDIDAGDALVDAIKPLARTTDRPGTMGGLGGFGALFDLRAAGLRDPVLVSSTDGVGTKLRLAIEAGRHDTVGVDLVAMCVNDIVVQGAEPLFFLDYFATGRLRVAQARAVIAGIAEGCRQAGCALVGGETAEMPGMYAAEDYDLAGFAVGAAERDRLLPRSDLAPGDAVLGLASSGVHSNGFSLVRRVLARAGLPPGAPAPFAPAATVADALLAPTRIYVRALLALHRRGLVKAAAHITGGGLPGNLPRVLPAGIEAVLDAAAWPVPPVFAWLAEAGDIAPGEMLRVFNCGIGMAVVVAEADRAEAIRLLEAEGERVFAIGRLQAAPGPAALRIENLPDGWPRRGGA</sequence>
<accession>A0ABS7F218</accession>
<evidence type="ECO:0000256" key="7">
    <source>
        <dbReference type="ARBA" id="ARBA00022840"/>
    </source>
</evidence>
<organism evidence="15 16">
    <name type="scientific">Caldovatus aquaticus</name>
    <dbReference type="NCBI Taxonomy" id="2865671"/>
    <lineage>
        <taxon>Bacteria</taxon>
        <taxon>Pseudomonadati</taxon>
        <taxon>Pseudomonadota</taxon>
        <taxon>Alphaproteobacteria</taxon>
        <taxon>Acetobacterales</taxon>
        <taxon>Roseomonadaceae</taxon>
        <taxon>Caldovatus</taxon>
    </lineage>
</organism>
<feature type="domain" description="PurM-like N-terminal" evidence="13">
    <location>
        <begin position="57"/>
        <end position="161"/>
    </location>
</feature>
<dbReference type="SUPFAM" id="SSF55326">
    <property type="entry name" value="PurM N-terminal domain-like"/>
    <property type="match status" value="1"/>
</dbReference>
<evidence type="ECO:0000256" key="11">
    <source>
        <dbReference type="ARBA" id="ARBA00049057"/>
    </source>
</evidence>
<evidence type="ECO:0000256" key="8">
    <source>
        <dbReference type="ARBA" id="ARBA00031908"/>
    </source>
</evidence>
<comment type="subcellular location">
    <subcellularLocation>
        <location evidence="12">Cytoplasm</location>
    </subcellularLocation>
</comment>
<dbReference type="InterPro" id="IPR036921">
    <property type="entry name" value="PurM-like_N_sf"/>
</dbReference>
<dbReference type="NCBIfam" id="TIGR00878">
    <property type="entry name" value="purM"/>
    <property type="match status" value="1"/>
</dbReference>
<protein>
    <recommendedName>
        <fullName evidence="4 12">Phosphoribosylformylglycinamidine cyclo-ligase</fullName>
        <ecNumber evidence="3 12">6.3.3.1</ecNumber>
    </recommendedName>
    <alternativeName>
        <fullName evidence="9 12">AIR synthase</fullName>
    </alternativeName>
    <alternativeName>
        <fullName evidence="10 12">AIRS</fullName>
    </alternativeName>
    <alternativeName>
        <fullName evidence="8 12">Phosphoribosyl-aminoimidazole synthetase</fullName>
    </alternativeName>
</protein>
<dbReference type="HAMAP" id="MF_00741">
    <property type="entry name" value="AIRS"/>
    <property type="match status" value="1"/>
</dbReference>
<comment type="pathway">
    <text evidence="1 12">Purine metabolism; IMP biosynthesis via de novo pathway; 5-amino-1-(5-phospho-D-ribosyl)imidazole from N(2)-formyl-N(1)-(5-phospho-D-ribosyl)glycinamide: step 2/2.</text>
</comment>
<evidence type="ECO:0000259" key="14">
    <source>
        <dbReference type="Pfam" id="PF02769"/>
    </source>
</evidence>